<dbReference type="EMBL" id="OZ075121">
    <property type="protein sequence ID" value="CAL4898003.1"/>
    <property type="molecule type" value="Genomic_DNA"/>
</dbReference>
<dbReference type="PANTHER" id="PTHR34835:SF63">
    <property type="entry name" value="AMINOTRANSFERASE-LIKE PLANT MOBILE DOMAIN-CONTAINING PROTEIN"/>
    <property type="match status" value="1"/>
</dbReference>
<dbReference type="Pfam" id="PF00570">
    <property type="entry name" value="HRDC"/>
    <property type="match status" value="1"/>
</dbReference>
<dbReference type="Gene3D" id="3.40.395.10">
    <property type="entry name" value="Adenoviral Proteinase, Chain A"/>
    <property type="match status" value="1"/>
</dbReference>
<evidence type="ECO:0000256" key="2">
    <source>
        <dbReference type="ARBA" id="ARBA00034808"/>
    </source>
</evidence>
<dbReference type="InterPro" id="IPR002121">
    <property type="entry name" value="HRDC_dom"/>
</dbReference>
<dbReference type="SUPFAM" id="SSF47819">
    <property type="entry name" value="HRDC-like"/>
    <property type="match status" value="1"/>
</dbReference>
<evidence type="ECO:0000256" key="3">
    <source>
        <dbReference type="SAM" id="MobiDB-lite"/>
    </source>
</evidence>
<dbReference type="InterPro" id="IPR036390">
    <property type="entry name" value="WH_DNA-bd_sf"/>
</dbReference>
<comment type="catalytic activity">
    <reaction evidence="1">
        <text>Couples ATP hydrolysis with the unwinding of duplex DNA by translocating in the 3'-5' direction.</text>
        <dbReference type="EC" id="5.6.2.4"/>
    </reaction>
</comment>
<protein>
    <recommendedName>
        <fullName evidence="2">DNA 3'-5' helicase</fullName>
        <ecNumber evidence="2">5.6.2.4</ecNumber>
    </recommendedName>
</protein>
<dbReference type="SUPFAM" id="SSF54001">
    <property type="entry name" value="Cysteine proteinases"/>
    <property type="match status" value="1"/>
</dbReference>
<dbReference type="SUPFAM" id="SSF46785">
    <property type="entry name" value="Winged helix' DNA-binding domain"/>
    <property type="match status" value="1"/>
</dbReference>
<dbReference type="Gene3D" id="1.10.10.10">
    <property type="entry name" value="Winged helix-like DNA-binding domain superfamily/Winged helix DNA-binding domain"/>
    <property type="match status" value="1"/>
</dbReference>
<dbReference type="InterPro" id="IPR018982">
    <property type="entry name" value="RQC_domain"/>
</dbReference>
<dbReference type="GO" id="GO:0043138">
    <property type="term" value="F:3'-5' DNA helicase activity"/>
    <property type="evidence" value="ECO:0007669"/>
    <property type="project" value="UniProtKB-EC"/>
</dbReference>
<keyword evidence="6" id="KW-1185">Reference proteome</keyword>
<reference evidence="5" key="1">
    <citation type="submission" date="2024-10" db="EMBL/GenBank/DDBJ databases">
        <authorList>
            <person name="Ryan C."/>
        </authorList>
    </citation>
    <scope>NUCLEOTIDE SEQUENCE [LARGE SCALE GENOMIC DNA]</scope>
</reference>
<dbReference type="InterPro" id="IPR036388">
    <property type="entry name" value="WH-like_DNA-bd_sf"/>
</dbReference>
<dbReference type="InterPro" id="IPR044876">
    <property type="entry name" value="HRDC_dom_sf"/>
</dbReference>
<gene>
    <name evidence="5" type="ORF">URODEC1_LOCUS7534</name>
</gene>
<dbReference type="Gene3D" id="1.10.150.80">
    <property type="entry name" value="HRDC domain"/>
    <property type="match status" value="1"/>
</dbReference>
<dbReference type="InterPro" id="IPR038765">
    <property type="entry name" value="Papain-like_cys_pep_sf"/>
</dbReference>
<evidence type="ECO:0000313" key="6">
    <source>
        <dbReference type="Proteomes" id="UP001497457"/>
    </source>
</evidence>
<feature type="region of interest" description="Disordered" evidence="3">
    <location>
        <begin position="379"/>
        <end position="423"/>
    </location>
</feature>
<dbReference type="Pfam" id="PF09382">
    <property type="entry name" value="RQC"/>
    <property type="match status" value="1"/>
</dbReference>
<evidence type="ECO:0000256" key="1">
    <source>
        <dbReference type="ARBA" id="ARBA00034617"/>
    </source>
</evidence>
<dbReference type="InterPro" id="IPR032284">
    <property type="entry name" value="RecQ_Zn-bd"/>
</dbReference>
<dbReference type="EC" id="5.6.2.4" evidence="2"/>
<dbReference type="SMART" id="SM00956">
    <property type="entry name" value="RQC"/>
    <property type="match status" value="1"/>
</dbReference>
<evidence type="ECO:0000259" key="4">
    <source>
        <dbReference type="PROSITE" id="PS50967"/>
    </source>
</evidence>
<organism evidence="5 6">
    <name type="scientific">Urochloa decumbens</name>
    <dbReference type="NCBI Taxonomy" id="240449"/>
    <lineage>
        <taxon>Eukaryota</taxon>
        <taxon>Viridiplantae</taxon>
        <taxon>Streptophyta</taxon>
        <taxon>Embryophyta</taxon>
        <taxon>Tracheophyta</taxon>
        <taxon>Spermatophyta</taxon>
        <taxon>Magnoliopsida</taxon>
        <taxon>Liliopsida</taxon>
        <taxon>Poales</taxon>
        <taxon>Poaceae</taxon>
        <taxon>PACMAD clade</taxon>
        <taxon>Panicoideae</taxon>
        <taxon>Panicodae</taxon>
        <taxon>Paniceae</taxon>
        <taxon>Melinidinae</taxon>
        <taxon>Urochloa</taxon>
    </lineage>
</organism>
<dbReference type="Proteomes" id="UP001497457">
    <property type="component" value="Chromosome 11b"/>
</dbReference>
<evidence type="ECO:0000313" key="5">
    <source>
        <dbReference type="EMBL" id="CAL4898003.1"/>
    </source>
</evidence>
<sequence>MDNVGESARSSSGFRRRMQHPTMAGGSSAPMHTTEPDPTMAPELIWGTCRRQSLLAYFGEDIGPNCGNCDNCTNGMSIEKDLSKETFLLLSCIRSMGGRWGLNLPIDVLRGSHLDEHGSGRHRSQSWWKALGTILLNNEYLIESVHGTYRTISLSDKGRKIIEGNMQANTALFFKITPAMMDEEASDEPEQMVSEQSDYQYNDSFTDGENILYQLLLTIRAKLAQDNCTAPYAICGDQVLRMFTKLRPSTTDTMCLVDGVNTTFIKKYAVIFLHYIKQKSQEYDLPLDFFVQEDEEDEVIGIDETSIHDLEEQNYFTDGNEEHHLPDASETNDILNLIRNCSGLNFEEIMRSFPGSHVQNVMNSINALESEFEIYKKNGYPMDRSKSNPPWNKSKKRSSSLKQNPIVSAPIAAPSTDGSNSSITCRSSAGHVASVMAKFDERKKDLVRSIGFGTLLDMPQINRVNRKFSLWLLTKTSWENSCIQAGDEVKINICAADIERIIGLPATGKDVVSLTKDEKMDFIEKYLYFLGDEHSILGRADSFVRADLPEELNKQTRDQFKIAFVIFIMGRFLAPTVDFCVGNWDFWSALVQPDDIGNFNWSGYVLGQLLDAARVIEWAPIYNNNISAITGCPLLLQIMYFDNIDLGPMNLEHDVFPRIKVFDCTILGKMIQADTDPASDPSNPRFGYSKLRKNSCYSVRVEAQSPSSSNAKNPFTTHNTTLQRKRVFSAVSTSSMSDGSPISTTSAAAPNIFNYAVPNFSALIRNKYPDHMEDWFVDDLKFHNARCLQHINKANRELTTAIVNENMILANKYMQHQMKLPVSGIPKYPQRNIDQRKRYDDLLSGPESGSEADNRDIMHTTKTNAFVRKDDRLGNPIVILQDNSKKNNPTESMVHDGFPILTSMGAIKESKHAVEADALETETMVHDGFPILNSTGAVKESKHGVVADALETVTPVTDKQVHNTNSDIPCSSKISHANSKHGSRYKTPNAITRMAPLSPELSPTSENKLHSDFALSKKTVKLGRFAKSHWSFGQDHPERDPSVTHVLLDWLSSTKSDELERSWILHDIPRLIERNGHDFKKEFVGCVGLSYELFDVSVRRIKQLDSSIYPSDVPLRWRHILESDFAMHALANETPANNLSIREQFIGQIVDYELPRCRMIIVPVHSRGLWWAYAFDLREHNVFIIDPSSGSSDDDIVVMMHSGTINLVQDSLKSTVSNLFNGWDLYFNAFEKVVVRISQNPCKSFDSGFFTLYCIKNFNGDNNIHINEAAIIKFKHYLLYELFGLKENRGFLPSVYVQTIDD</sequence>
<dbReference type="InterPro" id="IPR010997">
    <property type="entry name" value="HRDC-like_sf"/>
</dbReference>
<name>A0ABC8VWP0_9POAL</name>
<feature type="region of interest" description="Disordered" evidence="3">
    <location>
        <begin position="1"/>
        <end position="35"/>
    </location>
</feature>
<proteinExistence type="predicted"/>
<feature type="domain" description="HRDC" evidence="4">
    <location>
        <begin position="206"/>
        <end position="286"/>
    </location>
</feature>
<dbReference type="PROSITE" id="PS50967">
    <property type="entry name" value="HRDC"/>
    <property type="match status" value="1"/>
</dbReference>
<accession>A0ABC8VWP0</accession>
<dbReference type="PANTHER" id="PTHR34835">
    <property type="entry name" value="OS07G0283600 PROTEIN-RELATED"/>
    <property type="match status" value="1"/>
</dbReference>
<dbReference type="Pfam" id="PF16124">
    <property type="entry name" value="RecQ_Zn_bind"/>
    <property type="match status" value="1"/>
</dbReference>